<proteinExistence type="predicted"/>
<gene>
    <name evidence="3" type="ORF">GOBAR_AA02915</name>
</gene>
<dbReference type="Proteomes" id="UP000239757">
    <property type="component" value="Unassembled WGS sequence"/>
</dbReference>
<name>A0A2P5YQ15_GOSBA</name>
<dbReference type="OrthoDB" id="1898295at2759"/>
<evidence type="ECO:0000259" key="2">
    <source>
        <dbReference type="Pfam" id="PF25821"/>
    </source>
</evidence>
<feature type="domain" description="DUF7950" evidence="2">
    <location>
        <begin position="162"/>
        <end position="297"/>
    </location>
</feature>
<protein>
    <recommendedName>
        <fullName evidence="2">DUF7950 domain-containing protein</fullName>
    </recommendedName>
</protein>
<feature type="compositionally biased region" description="Basic residues" evidence="1">
    <location>
        <begin position="309"/>
        <end position="318"/>
    </location>
</feature>
<reference evidence="3 4" key="1">
    <citation type="submission" date="2015-01" db="EMBL/GenBank/DDBJ databases">
        <title>Genome of allotetraploid Gossypium barbadense reveals genomic plasticity and fiber elongation in cotton evolution.</title>
        <authorList>
            <person name="Chen X."/>
            <person name="Liu X."/>
            <person name="Zhao B."/>
            <person name="Zheng H."/>
            <person name="Hu Y."/>
            <person name="Lu G."/>
            <person name="Yang C."/>
            <person name="Chen J."/>
            <person name="Shan C."/>
            <person name="Zhang L."/>
            <person name="Zhou Y."/>
            <person name="Wang L."/>
            <person name="Guo W."/>
            <person name="Bai Y."/>
            <person name="Ruan J."/>
            <person name="Shangguan X."/>
            <person name="Mao Y."/>
            <person name="Jiang J."/>
            <person name="Zhu Y."/>
            <person name="Lei J."/>
            <person name="Kang H."/>
            <person name="Chen S."/>
            <person name="He X."/>
            <person name="Wang R."/>
            <person name="Wang Y."/>
            <person name="Chen J."/>
            <person name="Wang L."/>
            <person name="Yu S."/>
            <person name="Wang B."/>
            <person name="Wei J."/>
            <person name="Song S."/>
            <person name="Lu X."/>
            <person name="Gao Z."/>
            <person name="Gu W."/>
            <person name="Deng X."/>
            <person name="Ma D."/>
            <person name="Wang S."/>
            <person name="Liang W."/>
            <person name="Fang L."/>
            <person name="Cai C."/>
            <person name="Zhu X."/>
            <person name="Zhou B."/>
            <person name="Zhang Y."/>
            <person name="Chen Z."/>
            <person name="Xu S."/>
            <person name="Zhu R."/>
            <person name="Wang S."/>
            <person name="Zhang T."/>
            <person name="Zhao G."/>
        </authorList>
    </citation>
    <scope>NUCLEOTIDE SEQUENCE [LARGE SCALE GENOMIC DNA]</scope>
    <source>
        <strain evidence="4">cv. Xinhai21</strain>
        <tissue evidence="3">Leaf</tissue>
    </source>
</reference>
<dbReference type="PANTHER" id="PTHR33595">
    <property type="entry name" value="VON WILLEBRAND FACTOR A DOMAIN PROTEIN"/>
    <property type="match status" value="1"/>
</dbReference>
<feature type="domain" description="DUF7950" evidence="2">
    <location>
        <begin position="403"/>
        <end position="538"/>
    </location>
</feature>
<evidence type="ECO:0000313" key="3">
    <source>
        <dbReference type="EMBL" id="PPS17663.1"/>
    </source>
</evidence>
<feature type="compositionally biased region" description="Basic and acidic residues" evidence="1">
    <location>
        <begin position="319"/>
        <end position="329"/>
    </location>
</feature>
<dbReference type="PANTHER" id="PTHR33595:SF10">
    <property type="match status" value="1"/>
</dbReference>
<feature type="region of interest" description="Disordered" evidence="1">
    <location>
        <begin position="309"/>
        <end position="336"/>
    </location>
</feature>
<feature type="compositionally biased region" description="Basic residues" evidence="1">
    <location>
        <begin position="64"/>
        <end position="77"/>
    </location>
</feature>
<dbReference type="Pfam" id="PF25821">
    <property type="entry name" value="DUF7950"/>
    <property type="match status" value="2"/>
</dbReference>
<feature type="region of interest" description="Disordered" evidence="1">
    <location>
        <begin position="64"/>
        <end position="95"/>
    </location>
</feature>
<accession>A0A2P5YQ15</accession>
<sequence length="541" mass="61328">MNGEEKRSRVSYAGGAPDKMVINPIMLRFRPIAPKPVSGESGSDGVRFDNKNLLLCNPRAKRKYVRVRKNNMRRKKRSSSDQAHHDEASNNPQTIVTLQLLPEKTEGNGSINNENGRVLGENQDPLYLCNLNFNNRWVDRLGAVEEPNRTVLMSQTRKATVVESWVTVESVTDSCMEVRQLGSTDVEMIKNLESDTCPGFISDGLNRVQWVNGAYKRMLMVVGEANDGRPPPEIMVWLVFKQELPRFCTAFSCKVRLQYTWHKEKFSRMLPCDVWKMEGSGGGGCLAWRLDVEAALSLGRAKRKYVRVRKNNMRRKKRSSSDQAHHDEASNNPQTIVTLQLLPEKTEGNGSINNENGRVLGENQDPLYLCNLNFNNRWVDRLGAVEEPNRTVLMSQTRKATVVESWVTVESVTDSCMEVRQLGSTDVEMIKNLESDTCPGFISDGLNRVQWVNGAYKRMLMVVGEANDGRPPPEIMVWLVFKQELPRFCTAFSCKVRLQYTWHKEKFSRMLPCDVWKMEGSGGGGCLAWRLDVEAALSLGR</sequence>
<dbReference type="AlphaFoldDB" id="A0A2P5YQ15"/>
<dbReference type="InterPro" id="IPR057710">
    <property type="entry name" value="DUF7950"/>
</dbReference>
<evidence type="ECO:0000313" key="4">
    <source>
        <dbReference type="Proteomes" id="UP000239757"/>
    </source>
</evidence>
<feature type="compositionally biased region" description="Basic and acidic residues" evidence="1">
    <location>
        <begin position="78"/>
        <end position="88"/>
    </location>
</feature>
<organism evidence="3 4">
    <name type="scientific">Gossypium barbadense</name>
    <name type="common">Sea Island cotton</name>
    <name type="synonym">Hibiscus barbadensis</name>
    <dbReference type="NCBI Taxonomy" id="3634"/>
    <lineage>
        <taxon>Eukaryota</taxon>
        <taxon>Viridiplantae</taxon>
        <taxon>Streptophyta</taxon>
        <taxon>Embryophyta</taxon>
        <taxon>Tracheophyta</taxon>
        <taxon>Spermatophyta</taxon>
        <taxon>Magnoliopsida</taxon>
        <taxon>eudicotyledons</taxon>
        <taxon>Gunneridae</taxon>
        <taxon>Pentapetalae</taxon>
        <taxon>rosids</taxon>
        <taxon>malvids</taxon>
        <taxon>Malvales</taxon>
        <taxon>Malvaceae</taxon>
        <taxon>Malvoideae</taxon>
        <taxon>Gossypium</taxon>
    </lineage>
</organism>
<evidence type="ECO:0000256" key="1">
    <source>
        <dbReference type="SAM" id="MobiDB-lite"/>
    </source>
</evidence>
<dbReference type="EMBL" id="KZ662905">
    <property type="protein sequence ID" value="PPS17663.1"/>
    <property type="molecule type" value="Genomic_DNA"/>
</dbReference>